<comment type="subcellular location">
    <subcellularLocation>
        <location evidence="1">Membrane</location>
        <topology evidence="1">Multi-pass membrane protein</topology>
    </subcellularLocation>
</comment>
<proteinExistence type="predicted"/>
<name>A0A9W7G8Y5_9STRA</name>
<evidence type="ECO:0000256" key="7">
    <source>
        <dbReference type="SAM" id="MobiDB-lite"/>
    </source>
</evidence>
<evidence type="ECO:0000256" key="1">
    <source>
        <dbReference type="ARBA" id="ARBA00004141"/>
    </source>
</evidence>
<keyword evidence="2" id="KW-0813">Transport</keyword>
<dbReference type="AlphaFoldDB" id="A0A9W7G8Y5"/>
<feature type="region of interest" description="Disordered" evidence="7">
    <location>
        <begin position="641"/>
        <end position="732"/>
    </location>
</feature>
<feature type="compositionally biased region" description="Basic residues" evidence="7">
    <location>
        <begin position="847"/>
        <end position="860"/>
    </location>
</feature>
<evidence type="ECO:0000256" key="6">
    <source>
        <dbReference type="ARBA" id="ARBA00023136"/>
    </source>
</evidence>
<feature type="compositionally biased region" description="Basic and acidic residues" evidence="7">
    <location>
        <begin position="687"/>
        <end position="708"/>
    </location>
</feature>
<dbReference type="InterPro" id="IPR051413">
    <property type="entry name" value="K/Na_HCN_channel"/>
</dbReference>
<dbReference type="InterPro" id="IPR005821">
    <property type="entry name" value="Ion_trans_dom"/>
</dbReference>
<feature type="region of interest" description="Disordered" evidence="7">
    <location>
        <begin position="819"/>
        <end position="860"/>
    </location>
</feature>
<dbReference type="SUPFAM" id="SSF81324">
    <property type="entry name" value="Voltage-gated potassium channels"/>
    <property type="match status" value="1"/>
</dbReference>
<organism evidence="10 11">
    <name type="scientific">Triparma retinervis</name>
    <dbReference type="NCBI Taxonomy" id="2557542"/>
    <lineage>
        <taxon>Eukaryota</taxon>
        <taxon>Sar</taxon>
        <taxon>Stramenopiles</taxon>
        <taxon>Ochrophyta</taxon>
        <taxon>Bolidophyceae</taxon>
        <taxon>Parmales</taxon>
        <taxon>Triparmaceae</taxon>
        <taxon>Triparma</taxon>
    </lineage>
</organism>
<keyword evidence="3 8" id="KW-0812">Transmembrane</keyword>
<dbReference type="InterPro" id="IPR018490">
    <property type="entry name" value="cNMP-bd_dom_sf"/>
</dbReference>
<evidence type="ECO:0000313" key="11">
    <source>
        <dbReference type="Proteomes" id="UP001165082"/>
    </source>
</evidence>
<evidence type="ECO:0000256" key="3">
    <source>
        <dbReference type="ARBA" id="ARBA00022692"/>
    </source>
</evidence>
<dbReference type="SUPFAM" id="SSF51206">
    <property type="entry name" value="cAMP-binding domain-like"/>
    <property type="match status" value="1"/>
</dbReference>
<feature type="transmembrane region" description="Helical" evidence="8">
    <location>
        <begin position="111"/>
        <end position="129"/>
    </location>
</feature>
<protein>
    <recommendedName>
        <fullName evidence="9">Cyclic nucleotide-binding domain-containing protein</fullName>
    </recommendedName>
</protein>
<feature type="compositionally biased region" description="Polar residues" evidence="7">
    <location>
        <begin position="645"/>
        <end position="660"/>
    </location>
</feature>
<gene>
    <name evidence="10" type="ORF">TrRE_jg5504</name>
</gene>
<dbReference type="EMBL" id="BRXZ01007959">
    <property type="protein sequence ID" value="GMI36932.1"/>
    <property type="molecule type" value="Genomic_DNA"/>
</dbReference>
<feature type="transmembrane region" description="Helical" evidence="8">
    <location>
        <begin position="182"/>
        <end position="201"/>
    </location>
</feature>
<sequence>MSPSGNYEPHKAKPSEVPSRTRVQGELPPIDDGIGGGKVVTFKSEIKKQMQKKVKWFRKSGNSASAKKIQILHQDELTEIEGNFSEEQKPKSNYESFNAFVIHPNDPMRRGFDLITVFLVTYLIFKIPFDVGFDWYENSYTEEAWLICLDVWFTMDIMLNFKTGYISNGTAVMHPKKVRYHYLAGWFLVDLIGTIPFKYFVTDGEKGKSIKLSKFFKIPKLLRISRVLKYMRNNKQVYDIFKVFVFIIISLHLGACLWVLVIDPCKEGYDMLESPWCNQDWVYDVYAESLHISTVMMLGISNSHIMGANQTLDTKIPQDNLNKSQLHIISILFMVYGLYLGALMVSEMTVYVMGKTQGSSAFQRKIDRVNHEMEYYAVPFELRGKVKAFYDYIWVNQKQYDEQIGLLSDKSMSTDLQRQLALHLFKDVVSHISFFADVDDIVLGQICLSLKTLVFLPQDMILFKGDVGKELFIIAKGVVEVMRDDLPKDKRAMANQILLRSGSFFGEIALVMEVRRTCSVQARTVCEINILLQSTFDDVLREHPDFAKRMNELVVARQMETSMARLGVDLNNTKFRQADLDFANEAVNAQMQAGLYRRENSRETGHGAHAPKLSKDHTSTLSMSSTSLLNKKIFPVAAEAEEQMTIESSSPRSQTNSNGITRERESSSLLTMRQDPNNQSVSNLFDELERRKSVGDIKETDDSKKLEYAQDGSDEPSAEENVGPGDERRHTKNTIHGHFNAANTYDIGKVHPSILLGGSGDNNAAQSQKGSNRVATVLMNQQQAAGGSFKAEEEVKEINKRMLRTEKLMEQILNKLDTDALEDDDEGIEVEQEVKSPTSLPPIEGVKKRKKRRSMQQKEK</sequence>
<comment type="caution">
    <text evidence="10">The sequence shown here is derived from an EMBL/GenBank/DDBJ whole genome shotgun (WGS) entry which is preliminary data.</text>
</comment>
<dbReference type="Gene3D" id="1.10.287.630">
    <property type="entry name" value="Helix hairpin bin"/>
    <property type="match status" value="1"/>
</dbReference>
<dbReference type="Proteomes" id="UP001165082">
    <property type="component" value="Unassembled WGS sequence"/>
</dbReference>
<evidence type="ECO:0000256" key="5">
    <source>
        <dbReference type="ARBA" id="ARBA00023065"/>
    </source>
</evidence>
<evidence type="ECO:0000256" key="2">
    <source>
        <dbReference type="ARBA" id="ARBA00022448"/>
    </source>
</evidence>
<keyword evidence="4 8" id="KW-1133">Transmembrane helix</keyword>
<reference evidence="10" key="1">
    <citation type="submission" date="2022-07" db="EMBL/GenBank/DDBJ databases">
        <title>Genome analysis of Parmales, a sister group of diatoms, reveals the evolutionary specialization of diatoms from phago-mixotrophs to photoautotrophs.</title>
        <authorList>
            <person name="Ban H."/>
            <person name="Sato S."/>
            <person name="Yoshikawa S."/>
            <person name="Kazumasa Y."/>
            <person name="Nakamura Y."/>
            <person name="Ichinomiya M."/>
            <person name="Saitoh K."/>
            <person name="Sato N."/>
            <person name="Blanc-Mathieu R."/>
            <person name="Endo H."/>
            <person name="Kuwata A."/>
            <person name="Ogata H."/>
        </authorList>
    </citation>
    <scope>NUCLEOTIDE SEQUENCE</scope>
</reference>
<feature type="region of interest" description="Disordered" evidence="7">
    <location>
        <begin position="1"/>
        <end position="35"/>
    </location>
</feature>
<dbReference type="InterPro" id="IPR000595">
    <property type="entry name" value="cNMP-bd_dom"/>
</dbReference>
<keyword evidence="11" id="KW-1185">Reference proteome</keyword>
<evidence type="ECO:0000256" key="8">
    <source>
        <dbReference type="SAM" id="Phobius"/>
    </source>
</evidence>
<dbReference type="Gene3D" id="1.10.287.70">
    <property type="match status" value="1"/>
</dbReference>
<feature type="transmembrane region" description="Helical" evidence="8">
    <location>
        <begin position="240"/>
        <end position="262"/>
    </location>
</feature>
<evidence type="ECO:0000256" key="4">
    <source>
        <dbReference type="ARBA" id="ARBA00022989"/>
    </source>
</evidence>
<dbReference type="GO" id="GO:0098855">
    <property type="term" value="C:HCN channel complex"/>
    <property type="evidence" value="ECO:0007669"/>
    <property type="project" value="TreeGrafter"/>
</dbReference>
<feature type="compositionally biased region" description="Acidic residues" evidence="7">
    <location>
        <begin position="819"/>
        <end position="831"/>
    </location>
</feature>
<keyword evidence="6 8" id="KW-0472">Membrane</keyword>
<feature type="region of interest" description="Disordered" evidence="7">
    <location>
        <begin position="598"/>
        <end position="625"/>
    </location>
</feature>
<dbReference type="CDD" id="cd00038">
    <property type="entry name" value="CAP_ED"/>
    <property type="match status" value="1"/>
</dbReference>
<feature type="domain" description="Cyclic nucleotide-binding" evidence="9">
    <location>
        <begin position="434"/>
        <end position="557"/>
    </location>
</feature>
<dbReference type="OrthoDB" id="421226at2759"/>
<dbReference type="PROSITE" id="PS50042">
    <property type="entry name" value="CNMP_BINDING_3"/>
    <property type="match status" value="1"/>
</dbReference>
<dbReference type="Pfam" id="PF00027">
    <property type="entry name" value="cNMP_binding"/>
    <property type="match status" value="1"/>
</dbReference>
<keyword evidence="5" id="KW-0406">Ion transport</keyword>
<dbReference type="GO" id="GO:0035725">
    <property type="term" value="P:sodium ion transmembrane transport"/>
    <property type="evidence" value="ECO:0007669"/>
    <property type="project" value="TreeGrafter"/>
</dbReference>
<dbReference type="GO" id="GO:0003254">
    <property type="term" value="P:regulation of membrane depolarization"/>
    <property type="evidence" value="ECO:0007669"/>
    <property type="project" value="TreeGrafter"/>
</dbReference>
<accession>A0A9W7G8Y5</accession>
<feature type="transmembrane region" description="Helical" evidence="8">
    <location>
        <begin position="326"/>
        <end position="345"/>
    </location>
</feature>
<dbReference type="Gene3D" id="2.60.120.10">
    <property type="entry name" value="Jelly Rolls"/>
    <property type="match status" value="1"/>
</dbReference>
<evidence type="ECO:0000313" key="10">
    <source>
        <dbReference type="EMBL" id="GMI36932.1"/>
    </source>
</evidence>
<dbReference type="SMART" id="SM00100">
    <property type="entry name" value="cNMP"/>
    <property type="match status" value="1"/>
</dbReference>
<dbReference type="GO" id="GO:0005249">
    <property type="term" value="F:voltage-gated potassium channel activity"/>
    <property type="evidence" value="ECO:0007669"/>
    <property type="project" value="TreeGrafter"/>
</dbReference>
<dbReference type="Pfam" id="PF00520">
    <property type="entry name" value="Ion_trans"/>
    <property type="match status" value="1"/>
</dbReference>
<dbReference type="PANTHER" id="PTHR45689">
    <property type="entry name" value="I[[H]] CHANNEL, ISOFORM E"/>
    <property type="match status" value="1"/>
</dbReference>
<evidence type="ECO:0000259" key="9">
    <source>
        <dbReference type="PROSITE" id="PS50042"/>
    </source>
</evidence>
<dbReference type="InterPro" id="IPR014710">
    <property type="entry name" value="RmlC-like_jellyroll"/>
</dbReference>
<feature type="compositionally biased region" description="Polar residues" evidence="7">
    <location>
        <begin position="667"/>
        <end position="683"/>
    </location>
</feature>
<dbReference type="PANTHER" id="PTHR45689:SF13">
    <property type="entry name" value="CYCLIC NUCLEOTIDE-BINDING DOMAIN-CONTAINING PROTEIN"/>
    <property type="match status" value="1"/>
</dbReference>